<dbReference type="InterPro" id="IPR032801">
    <property type="entry name" value="PXL2A/B/C"/>
</dbReference>
<dbReference type="AlphaFoldDB" id="A0AB34IIF4"/>
<dbReference type="EMBL" id="JBGBPQ010000027">
    <property type="protein sequence ID" value="KAL1498671.1"/>
    <property type="molecule type" value="Genomic_DNA"/>
</dbReference>
<name>A0AB34IIF4_PRYPA</name>
<dbReference type="Proteomes" id="UP001515480">
    <property type="component" value="Unassembled WGS sequence"/>
</dbReference>
<comment type="caution">
    <text evidence="1">The sequence shown here is derived from an EMBL/GenBank/DDBJ whole genome shotgun (WGS) entry which is preliminary data.</text>
</comment>
<dbReference type="Pfam" id="PF13911">
    <property type="entry name" value="AhpC-TSA_2"/>
    <property type="match status" value="1"/>
</dbReference>
<evidence type="ECO:0000313" key="2">
    <source>
        <dbReference type="Proteomes" id="UP001515480"/>
    </source>
</evidence>
<reference evidence="1 2" key="1">
    <citation type="journal article" date="2024" name="Science">
        <title>Giant polyketide synthase enzymes in the biosynthesis of giant marine polyether toxins.</title>
        <authorList>
            <person name="Fallon T.R."/>
            <person name="Shende V.V."/>
            <person name="Wierzbicki I.H."/>
            <person name="Pendleton A.L."/>
            <person name="Watervoot N.F."/>
            <person name="Auber R.P."/>
            <person name="Gonzalez D.J."/>
            <person name="Wisecaver J.H."/>
            <person name="Moore B.S."/>
        </authorList>
    </citation>
    <scope>NUCLEOTIDE SEQUENCE [LARGE SCALE GENOMIC DNA]</scope>
    <source>
        <strain evidence="1 2">12B1</strain>
    </source>
</reference>
<protein>
    <submittedName>
        <fullName evidence="1">Uncharacterized protein</fullName>
    </submittedName>
</protein>
<organism evidence="1 2">
    <name type="scientific">Prymnesium parvum</name>
    <name type="common">Toxic golden alga</name>
    <dbReference type="NCBI Taxonomy" id="97485"/>
    <lineage>
        <taxon>Eukaryota</taxon>
        <taxon>Haptista</taxon>
        <taxon>Haptophyta</taxon>
        <taxon>Prymnesiophyceae</taxon>
        <taxon>Prymnesiales</taxon>
        <taxon>Prymnesiaceae</taxon>
        <taxon>Prymnesium</taxon>
    </lineage>
</organism>
<sequence length="183" mass="19511">MLARAEEEPEGNGATRVLHNARELMVLDESGERRSLSTVLTGRALVGIGTGSVHAVAAFKRLTAFPGPVYVDASPSLAVFKSLGARMRGDPVSCCTLVRYAVEGAGAAVRNVARQPSLLRGAAGANVDVQGGVLFIEVSPDGGLHVLFQRMFASIEETFPTREIERAVQQLDGRRPSNPEQEQ</sequence>
<gene>
    <name evidence="1" type="ORF">AB1Y20_013983</name>
</gene>
<proteinExistence type="predicted"/>
<evidence type="ECO:0000313" key="1">
    <source>
        <dbReference type="EMBL" id="KAL1498671.1"/>
    </source>
</evidence>
<keyword evidence="2" id="KW-1185">Reference proteome</keyword>
<accession>A0AB34IIF4</accession>